<dbReference type="Proteomes" id="UP001601992">
    <property type="component" value="Unassembled WGS sequence"/>
</dbReference>
<organism evidence="3 4">
    <name type="scientific">Nocardia jiangxiensis</name>
    <dbReference type="NCBI Taxonomy" id="282685"/>
    <lineage>
        <taxon>Bacteria</taxon>
        <taxon>Bacillati</taxon>
        <taxon>Actinomycetota</taxon>
        <taxon>Actinomycetes</taxon>
        <taxon>Mycobacteriales</taxon>
        <taxon>Nocardiaceae</taxon>
        <taxon>Nocardia</taxon>
    </lineage>
</organism>
<evidence type="ECO:0000259" key="2">
    <source>
        <dbReference type="PROSITE" id="PS50966"/>
    </source>
</evidence>
<protein>
    <submittedName>
        <fullName evidence="3">SWIM zinc finger family protein</fullName>
    </submittedName>
</protein>
<gene>
    <name evidence="3" type="ORF">ACFYXQ_00150</name>
</gene>
<dbReference type="InterPro" id="IPR043746">
    <property type="entry name" value="DUF5691"/>
</dbReference>
<name>A0ABW6RQ88_9NOCA</name>
<keyword evidence="1" id="KW-0479">Metal-binding</keyword>
<reference evidence="3 4" key="1">
    <citation type="submission" date="2024-10" db="EMBL/GenBank/DDBJ databases">
        <title>The Natural Products Discovery Center: Release of the First 8490 Sequenced Strains for Exploring Actinobacteria Biosynthetic Diversity.</title>
        <authorList>
            <person name="Kalkreuter E."/>
            <person name="Kautsar S.A."/>
            <person name="Yang D."/>
            <person name="Bader C.D."/>
            <person name="Teijaro C.N."/>
            <person name="Fluegel L."/>
            <person name="Davis C.M."/>
            <person name="Simpson J.R."/>
            <person name="Lauterbach L."/>
            <person name="Steele A.D."/>
            <person name="Gui C."/>
            <person name="Meng S."/>
            <person name="Li G."/>
            <person name="Viehrig K."/>
            <person name="Ye F."/>
            <person name="Su P."/>
            <person name="Kiefer A.F."/>
            <person name="Nichols A."/>
            <person name="Cepeda A.J."/>
            <person name="Yan W."/>
            <person name="Fan B."/>
            <person name="Jiang Y."/>
            <person name="Adhikari A."/>
            <person name="Zheng C.-J."/>
            <person name="Schuster L."/>
            <person name="Cowan T.M."/>
            <person name="Smanski M.J."/>
            <person name="Chevrette M.G."/>
            <person name="De Carvalho L.P.S."/>
            <person name="Shen B."/>
        </authorList>
    </citation>
    <scope>NUCLEOTIDE SEQUENCE [LARGE SCALE GENOMIC DNA]</scope>
    <source>
        <strain evidence="3 4">NPDC002593</strain>
    </source>
</reference>
<evidence type="ECO:0000313" key="4">
    <source>
        <dbReference type="Proteomes" id="UP001601992"/>
    </source>
</evidence>
<sequence>MTWTAQQVAVLAPDAASLTAARKLHGRWNSAGWCDTALWGLCKGSGAKPYQTIVDLSGPAYKCSCPSRKFPCKHALSLLLIWSDGMVSEAAAPADYAAEWLAARAQREAKTAAAQQKTPSAATAAQRHDRVSAGLADLDVWLCDQVRTGLAQADRSFGAFESVAARMVDAQVPGVASALRQLPRNVVGREDWPAVLLREYARLHLLATAHRRLDDLEPALAASARTHIGYPVTAESVRSESAVRDHWMVLGLRITEEERVHTRKVWVRGRTSRRWALILDHSFGTPAFPADLPVPGSMVDADLHFYPGAAALRALWGERHGVPEPIPRPFATAPETPGAEPGGITDALTAHARALGTDPWLRSWPVLLSDVVPVVSGDAWSVVDQAGSALPLARLARQPWQLMSLSGGHPVTVVGELTADGLVPVSAWAGGEMAAIDAEAIGGSRAQTDELASVALLGTVRRGVDPAVLPEPVAEAAGRLPGDPAQILLEAAALQDVFARGAVLPGTGEPPQPAETDQRPILPAAAATRLVRLLSEGSPFLTEWFDVAEPHDFRAPDAICTLLLDQAKSRTPLRESLLRLAGERGRWLAEHHAPWHTLARARPDDQSVWSHGRPAERRAWLVQLRAHDPRAARETLTGTWRSEPGPVRADLLAVLAEGLTLADEPLLESALDDSRAEVRRVAADLLARLPDSAFAARMIERASRWLTFDGKQLVADLPHRLEDSARRDGIADRTAHTAYRLDGAPHVAAEWLRRVIAATPMRHWDALLGAPGSAARVGMRADLLGPVTAGWADAALAQHDSRWAATLFEVLTGTPTLGADPDVRRQLFALLPLDRRVEYLRTLDSSWLAEIELLVQAVPRPWPVPLAQYLIRLLLDRAKLAAARPGAPGLSPASYRTLFRTAAVHFPIEATAAVEIAARRCGDPYWETCFNELAHDLIQRTTMLEELQ</sequence>
<dbReference type="Pfam" id="PF04434">
    <property type="entry name" value="SWIM"/>
    <property type="match status" value="1"/>
</dbReference>
<dbReference type="Pfam" id="PF18944">
    <property type="entry name" value="DUF5691"/>
    <property type="match status" value="1"/>
</dbReference>
<proteinExistence type="predicted"/>
<dbReference type="RefSeq" id="WP_387402353.1">
    <property type="nucleotide sequence ID" value="NZ_JBIAQY010000001.1"/>
</dbReference>
<accession>A0ABW6RQ88</accession>
<keyword evidence="1" id="KW-0862">Zinc</keyword>
<evidence type="ECO:0000313" key="3">
    <source>
        <dbReference type="EMBL" id="MFF3566171.1"/>
    </source>
</evidence>
<comment type="caution">
    <text evidence="3">The sequence shown here is derived from an EMBL/GenBank/DDBJ whole genome shotgun (WGS) entry which is preliminary data.</text>
</comment>
<dbReference type="InterPro" id="IPR007527">
    <property type="entry name" value="Znf_SWIM"/>
</dbReference>
<evidence type="ECO:0000256" key="1">
    <source>
        <dbReference type="PROSITE-ProRule" id="PRU00325"/>
    </source>
</evidence>
<dbReference type="PROSITE" id="PS50966">
    <property type="entry name" value="ZF_SWIM"/>
    <property type="match status" value="1"/>
</dbReference>
<dbReference type="EMBL" id="JBIAQY010000001">
    <property type="protein sequence ID" value="MFF3566171.1"/>
    <property type="molecule type" value="Genomic_DNA"/>
</dbReference>
<keyword evidence="4" id="KW-1185">Reference proteome</keyword>
<keyword evidence="1" id="KW-0863">Zinc-finger</keyword>
<feature type="domain" description="SWIM-type" evidence="2">
    <location>
        <begin position="50"/>
        <end position="83"/>
    </location>
</feature>